<dbReference type="AlphaFoldDB" id="A0AA96RDR9"/>
<evidence type="ECO:0000256" key="1">
    <source>
        <dbReference type="SAM" id="Phobius"/>
    </source>
</evidence>
<proteinExistence type="predicted"/>
<accession>A0AA96RDR9</accession>
<protein>
    <submittedName>
        <fullName evidence="2">Stage III sporulation protein SpoIIIAB</fullName>
    </submittedName>
</protein>
<dbReference type="EMBL" id="CP130318">
    <property type="protein sequence ID" value="WNQ09403.1"/>
    <property type="molecule type" value="Genomic_DNA"/>
</dbReference>
<sequence>MLKLIGALFVLFAGTMLGFYQAGQLARRPRQIRQLILALQRLETEILYGFSPLPEALQTVSRPLASPLSELFRQASDSMEERSGASAEESWNGAVSRTWGQTSMKGNEQEVMKQLGHTLGISDREDQIKHIRLAVSHLQAEEQTAAEEQKRFEKMWKSLGVLAAALIVLLMY</sequence>
<keyword evidence="1" id="KW-0812">Transmembrane</keyword>
<evidence type="ECO:0000313" key="3">
    <source>
        <dbReference type="Proteomes" id="UP001305702"/>
    </source>
</evidence>
<dbReference type="InterPro" id="IPR014198">
    <property type="entry name" value="Spore_III_AB"/>
</dbReference>
<evidence type="ECO:0000313" key="2">
    <source>
        <dbReference type="EMBL" id="WNQ09403.1"/>
    </source>
</evidence>
<dbReference type="Pfam" id="PF09548">
    <property type="entry name" value="Spore_III_AB"/>
    <property type="match status" value="1"/>
</dbReference>
<keyword evidence="1" id="KW-0472">Membrane</keyword>
<gene>
    <name evidence="2" type="primary">spoIIIAB</name>
    <name evidence="2" type="ORF">MJA45_17410</name>
</gene>
<dbReference type="Proteomes" id="UP001305702">
    <property type="component" value="Chromosome"/>
</dbReference>
<dbReference type="KEGG" id="paun:MJA45_17410"/>
<reference evidence="2 3" key="1">
    <citation type="submission" date="2022-02" db="EMBL/GenBank/DDBJ databases">
        <title>Paenibacillus sp. MBLB1776 Whole Genome Shotgun Sequencing.</title>
        <authorList>
            <person name="Hwang C.Y."/>
            <person name="Cho E.-S."/>
            <person name="Seo M.-J."/>
        </authorList>
    </citation>
    <scope>NUCLEOTIDE SEQUENCE [LARGE SCALE GENOMIC DNA]</scope>
    <source>
        <strain evidence="2 3">MBLB1776</strain>
    </source>
</reference>
<organism evidence="2 3">
    <name type="scientific">Paenibacillus aurantius</name>
    <dbReference type="NCBI Taxonomy" id="2918900"/>
    <lineage>
        <taxon>Bacteria</taxon>
        <taxon>Bacillati</taxon>
        <taxon>Bacillota</taxon>
        <taxon>Bacilli</taxon>
        <taxon>Bacillales</taxon>
        <taxon>Paenibacillaceae</taxon>
        <taxon>Paenibacillus</taxon>
    </lineage>
</organism>
<dbReference type="NCBIfam" id="TIGR02833">
    <property type="entry name" value="spore_III_AB"/>
    <property type="match status" value="1"/>
</dbReference>
<name>A0AA96RDR9_9BACL</name>
<feature type="transmembrane region" description="Helical" evidence="1">
    <location>
        <begin position="6"/>
        <end position="23"/>
    </location>
</feature>
<dbReference type="PIRSF" id="PIRSF021435">
    <property type="entry name" value="SpoIIIAB"/>
    <property type="match status" value="1"/>
</dbReference>
<keyword evidence="1" id="KW-1133">Transmembrane helix</keyword>
<keyword evidence="3" id="KW-1185">Reference proteome</keyword>
<dbReference type="RefSeq" id="WP_315603175.1">
    <property type="nucleotide sequence ID" value="NZ_CP130318.1"/>
</dbReference>